<evidence type="ECO:0000313" key="6">
    <source>
        <dbReference type="Proteomes" id="UP000295794"/>
    </source>
</evidence>
<dbReference type="GO" id="GO:0009103">
    <property type="term" value="P:lipopolysaccharide biosynthetic process"/>
    <property type="evidence" value="ECO:0007669"/>
    <property type="project" value="TreeGrafter"/>
</dbReference>
<proteinExistence type="predicted"/>
<dbReference type="EC" id="2.4.1.345" evidence="3"/>
<dbReference type="EMBL" id="UGHR01000004">
    <property type="protein sequence ID" value="STR45486.1"/>
    <property type="molecule type" value="Genomic_DNA"/>
</dbReference>
<dbReference type="OrthoDB" id="433681at2"/>
<keyword evidence="1 3" id="KW-0808">Transferase</keyword>
<sequence length="364" mass="40362">MLYINGKFTSQKITGVQRFARSLVCALDAFLFSICDKNHVPKVILLCPIGASPPKLKYINVEYSGSLISGHLWEQLVLPFASRRGILINFSGSAPIFKMGQICAIHDAAIYDHPTAYTKLFRLWYSVLFRILGKTSKLILTVSEFSKCRLQKFINVSEEDISVLYNGSGHITGVISDVNVLQKFGINAKEYIFAVGSLNPTKNLSNLLTAFKEISEKLNVTLVVAGGCNTSVFQSNFDSSSPFERVKFIGYIPDEELKALYENALAFVFPSTYEGFGIPPLEAMECGCPVIASNLASIPEVCGDAAYYFDPLDIASITEAIEEIIANSKLREKLVIKGFERVAFFDWNHTAKKLFNDLKKIGVL</sequence>
<dbReference type="FunFam" id="3.40.50.2000:FF:000119">
    <property type="entry name" value="Glycosyl transferase group 1"/>
    <property type="match status" value="1"/>
</dbReference>
<feature type="domain" description="Glycosyl transferase family 1" evidence="2">
    <location>
        <begin position="184"/>
        <end position="338"/>
    </location>
</feature>
<dbReference type="Gene3D" id="3.40.50.2000">
    <property type="entry name" value="Glycogen Phosphorylase B"/>
    <property type="match status" value="2"/>
</dbReference>
<organism evidence="3 5">
    <name type="scientific">Iodobacter fluviatilis</name>
    <dbReference type="NCBI Taxonomy" id="537"/>
    <lineage>
        <taxon>Bacteria</taxon>
        <taxon>Pseudomonadati</taxon>
        <taxon>Pseudomonadota</taxon>
        <taxon>Betaproteobacteria</taxon>
        <taxon>Neisseriales</taxon>
        <taxon>Chitinibacteraceae</taxon>
        <taxon>Iodobacter</taxon>
    </lineage>
</organism>
<keyword evidence="6" id="KW-1185">Reference proteome</keyword>
<dbReference type="InterPro" id="IPR001296">
    <property type="entry name" value="Glyco_trans_1"/>
</dbReference>
<keyword evidence="3" id="KW-0328">Glycosyltransferase</keyword>
<gene>
    <name evidence="3" type="primary">pimB</name>
    <name evidence="4" type="ORF">EV682_104154</name>
    <name evidence="3" type="ORF">NCTC11159_04060</name>
</gene>
<reference evidence="4 6" key="2">
    <citation type="submission" date="2019-03" db="EMBL/GenBank/DDBJ databases">
        <title>Genomic Encyclopedia of Type Strains, Phase IV (KMG-IV): sequencing the most valuable type-strain genomes for metagenomic binning, comparative biology and taxonomic classification.</title>
        <authorList>
            <person name="Goeker M."/>
        </authorList>
    </citation>
    <scope>NUCLEOTIDE SEQUENCE [LARGE SCALE GENOMIC DNA]</scope>
    <source>
        <strain evidence="4 6">DSM 3764</strain>
    </source>
</reference>
<dbReference type="Proteomes" id="UP000255108">
    <property type="component" value="Unassembled WGS sequence"/>
</dbReference>
<dbReference type="AlphaFoldDB" id="A0A377SYS9"/>
<evidence type="ECO:0000313" key="5">
    <source>
        <dbReference type="Proteomes" id="UP000255108"/>
    </source>
</evidence>
<name>A0A377SYS9_9NEIS</name>
<protein>
    <submittedName>
        <fullName evidence="3">GDP-mannose-dependent alpha-(1-6)-phosphatidylinositol monomannoside mannosyltransferase</fullName>
        <ecNumber evidence="3">2.4.1.345</ecNumber>
    </submittedName>
    <submittedName>
        <fullName evidence="4">Glycosyltransferase involved in cell wall biosynthesis</fullName>
    </submittedName>
</protein>
<dbReference type="PANTHER" id="PTHR46401">
    <property type="entry name" value="GLYCOSYLTRANSFERASE WBBK-RELATED"/>
    <property type="match status" value="1"/>
</dbReference>
<evidence type="ECO:0000256" key="1">
    <source>
        <dbReference type="ARBA" id="ARBA00022679"/>
    </source>
</evidence>
<dbReference type="PANTHER" id="PTHR46401:SF2">
    <property type="entry name" value="GLYCOSYLTRANSFERASE WBBK-RELATED"/>
    <property type="match status" value="1"/>
</dbReference>
<dbReference type="GO" id="GO:0043750">
    <property type="term" value="F:phosphatidylinositol alpha-mannosyltransferase activity"/>
    <property type="evidence" value="ECO:0007669"/>
    <property type="project" value="UniProtKB-EC"/>
</dbReference>
<evidence type="ECO:0000313" key="4">
    <source>
        <dbReference type="EMBL" id="TCU87985.1"/>
    </source>
</evidence>
<accession>A0A377SYS9</accession>
<reference evidence="3 5" key="1">
    <citation type="submission" date="2018-06" db="EMBL/GenBank/DDBJ databases">
        <authorList>
            <consortium name="Pathogen Informatics"/>
            <person name="Doyle S."/>
        </authorList>
    </citation>
    <scope>NUCLEOTIDE SEQUENCE [LARGE SCALE GENOMIC DNA]</scope>
    <source>
        <strain evidence="3 5">NCTC11159</strain>
    </source>
</reference>
<dbReference type="Proteomes" id="UP000295794">
    <property type="component" value="Unassembled WGS sequence"/>
</dbReference>
<dbReference type="CDD" id="cd03809">
    <property type="entry name" value="GT4_MtfB-like"/>
    <property type="match status" value="1"/>
</dbReference>
<evidence type="ECO:0000259" key="2">
    <source>
        <dbReference type="Pfam" id="PF00534"/>
    </source>
</evidence>
<dbReference type="RefSeq" id="WP_115229570.1">
    <property type="nucleotide sequence ID" value="NZ_CAWOLO010000004.1"/>
</dbReference>
<dbReference type="EMBL" id="SMBT01000004">
    <property type="protein sequence ID" value="TCU87985.1"/>
    <property type="molecule type" value="Genomic_DNA"/>
</dbReference>
<dbReference type="SUPFAM" id="SSF53756">
    <property type="entry name" value="UDP-Glycosyltransferase/glycogen phosphorylase"/>
    <property type="match status" value="1"/>
</dbReference>
<evidence type="ECO:0000313" key="3">
    <source>
        <dbReference type="EMBL" id="STR45486.1"/>
    </source>
</evidence>
<dbReference type="Pfam" id="PF00534">
    <property type="entry name" value="Glycos_transf_1"/>
    <property type="match status" value="1"/>
</dbReference>